<reference evidence="1 2" key="2">
    <citation type="journal article" date="2021" name="Genomics">
        <title>High-quality reference genome for Clonorchis sinensis.</title>
        <authorList>
            <person name="Young N.D."/>
            <person name="Stroehlein A.J."/>
            <person name="Kinkar L."/>
            <person name="Wang T."/>
            <person name="Sohn W.M."/>
            <person name="Chang B.C.H."/>
            <person name="Kaur P."/>
            <person name="Weisz D."/>
            <person name="Dudchenko O."/>
            <person name="Aiden E.L."/>
            <person name="Korhonen P.K."/>
            <person name="Gasser R.B."/>
        </authorList>
    </citation>
    <scope>NUCLEOTIDE SEQUENCE [LARGE SCALE GENOMIC DNA]</scope>
    <source>
        <strain evidence="1">Cs-k2</strain>
    </source>
</reference>
<comment type="caution">
    <text evidence="1">The sequence shown here is derived from an EMBL/GenBank/DDBJ whole genome shotgun (WGS) entry which is preliminary data.</text>
</comment>
<sequence length="152" mass="16695">MRSTLALKLTFLITIIMAVIIGVMVLASGRPRMAYSLWTTDVDLTYSASVLGLMLLCGAFVAYLMLLVSCTDWHRQLMVTVAILSGTALLCYLIACGLSWRKTPPLFEAWILAIPSVCLQLLLFATVIFFTSGKEMCDMEENAVSTNTVLSN</sequence>
<evidence type="ECO:0000313" key="2">
    <source>
        <dbReference type="Proteomes" id="UP000286415"/>
    </source>
</evidence>
<evidence type="ECO:0000313" key="1">
    <source>
        <dbReference type="EMBL" id="KAG5446804.1"/>
    </source>
</evidence>
<gene>
    <name evidence="1" type="ORF">CSKR_114179</name>
</gene>
<accession>A0A8T1MBP2</accession>
<dbReference type="EMBL" id="NIRI02000056">
    <property type="protein sequence ID" value="KAG5446804.1"/>
    <property type="molecule type" value="Genomic_DNA"/>
</dbReference>
<proteinExistence type="predicted"/>
<dbReference type="OrthoDB" id="6240377at2759"/>
<protein>
    <submittedName>
        <fullName evidence="1">Uncharacterized protein</fullName>
    </submittedName>
</protein>
<dbReference type="Proteomes" id="UP000286415">
    <property type="component" value="Unassembled WGS sequence"/>
</dbReference>
<name>A0A8T1MBP2_CLOSI</name>
<reference evidence="1 2" key="1">
    <citation type="journal article" date="2018" name="Biotechnol. Adv.">
        <title>Improved genomic resources and new bioinformatic workflow for the carcinogenic parasite Clonorchis sinensis: Biotechnological implications.</title>
        <authorList>
            <person name="Wang D."/>
            <person name="Korhonen P.K."/>
            <person name="Gasser R.B."/>
            <person name="Young N.D."/>
        </authorList>
    </citation>
    <scope>NUCLEOTIDE SEQUENCE [LARGE SCALE GENOMIC DNA]</scope>
    <source>
        <strain evidence="1">Cs-k2</strain>
    </source>
</reference>
<keyword evidence="2" id="KW-1185">Reference proteome</keyword>
<organism evidence="1 2">
    <name type="scientific">Clonorchis sinensis</name>
    <name type="common">Chinese liver fluke</name>
    <dbReference type="NCBI Taxonomy" id="79923"/>
    <lineage>
        <taxon>Eukaryota</taxon>
        <taxon>Metazoa</taxon>
        <taxon>Spiralia</taxon>
        <taxon>Lophotrochozoa</taxon>
        <taxon>Platyhelminthes</taxon>
        <taxon>Trematoda</taxon>
        <taxon>Digenea</taxon>
        <taxon>Opisthorchiida</taxon>
        <taxon>Opisthorchiata</taxon>
        <taxon>Opisthorchiidae</taxon>
        <taxon>Clonorchis</taxon>
    </lineage>
</organism>